<proteinExistence type="predicted"/>
<organism evidence="1">
    <name type="scientific">Oikopleura dioica</name>
    <name type="common">Tunicate</name>
    <dbReference type="NCBI Taxonomy" id="34765"/>
    <lineage>
        <taxon>Eukaryota</taxon>
        <taxon>Metazoa</taxon>
        <taxon>Chordata</taxon>
        <taxon>Tunicata</taxon>
        <taxon>Appendicularia</taxon>
        <taxon>Copelata</taxon>
        <taxon>Oikopleuridae</taxon>
        <taxon>Oikopleura</taxon>
    </lineage>
</organism>
<sequence length="14" mass="1524">YSCEFCSKIGAKTS</sequence>
<gene>
    <name evidence="1" type="ORF">GSOID_T00025847001</name>
</gene>
<dbReference type="Proteomes" id="UP000011014">
    <property type="component" value="Unassembled WGS sequence"/>
</dbReference>
<evidence type="ECO:0000313" key="1">
    <source>
        <dbReference type="EMBL" id="CBY42176.1"/>
    </source>
</evidence>
<name>E4Z398_OIKDI</name>
<accession>E4Z398</accession>
<dbReference type="EMBL" id="FN656928">
    <property type="protein sequence ID" value="CBY42176.1"/>
    <property type="molecule type" value="Genomic_DNA"/>
</dbReference>
<protein>
    <submittedName>
        <fullName evidence="1">Uncharacterized protein</fullName>
    </submittedName>
</protein>
<reference evidence="1" key="1">
    <citation type="journal article" date="2010" name="Science">
        <title>Plasticity of animal genome architecture unmasked by rapid evolution of a pelagic tunicate.</title>
        <authorList>
            <person name="Denoeud F."/>
            <person name="Henriet S."/>
            <person name="Mungpakdee S."/>
            <person name="Aury J.M."/>
            <person name="Da Silva C."/>
            <person name="Brinkmann H."/>
            <person name="Mikhaleva J."/>
            <person name="Olsen L.C."/>
            <person name="Jubin C."/>
            <person name="Canestro C."/>
            <person name="Bouquet J.M."/>
            <person name="Danks G."/>
            <person name="Poulain J."/>
            <person name="Campsteijn C."/>
            <person name="Adamski M."/>
            <person name="Cross I."/>
            <person name="Yadetie F."/>
            <person name="Muffato M."/>
            <person name="Louis A."/>
            <person name="Butcher S."/>
            <person name="Tsagkogeorga G."/>
            <person name="Konrad A."/>
            <person name="Singh S."/>
            <person name="Jensen M.F."/>
            <person name="Cong E.H."/>
            <person name="Eikeseth-Otteraa H."/>
            <person name="Noel B."/>
            <person name="Anthouard V."/>
            <person name="Porcel B.M."/>
            <person name="Kachouri-Lafond R."/>
            <person name="Nishino A."/>
            <person name="Ugolini M."/>
            <person name="Chourrout P."/>
            <person name="Nishida H."/>
            <person name="Aasland R."/>
            <person name="Huzurbazar S."/>
            <person name="Westhof E."/>
            <person name="Delsuc F."/>
            <person name="Lehrach H."/>
            <person name="Reinhardt R."/>
            <person name="Weissenbach J."/>
            <person name="Roy S.W."/>
            <person name="Artiguenave F."/>
            <person name="Postlethwait J.H."/>
            <person name="Manak J.R."/>
            <person name="Thompson E.M."/>
            <person name="Jaillon O."/>
            <person name="Du Pasquier L."/>
            <person name="Boudinot P."/>
            <person name="Liberles D.A."/>
            <person name="Volff J.N."/>
            <person name="Philippe H."/>
            <person name="Lenhard B."/>
            <person name="Roest Crollius H."/>
            <person name="Wincker P."/>
            <person name="Chourrout D."/>
        </authorList>
    </citation>
    <scope>NUCLEOTIDE SEQUENCE [LARGE SCALE GENOMIC DNA]</scope>
</reference>
<feature type="non-terminal residue" evidence="1">
    <location>
        <position position="1"/>
    </location>
</feature>